<evidence type="ECO:0000313" key="8">
    <source>
        <dbReference type="EMBL" id="MCQ4084539.1"/>
    </source>
</evidence>
<evidence type="ECO:0000256" key="4">
    <source>
        <dbReference type="ARBA" id="ARBA00022801"/>
    </source>
</evidence>
<dbReference type="PANTHER" id="PTHR22600">
    <property type="entry name" value="BETA-HEXOSAMINIDASE"/>
    <property type="match status" value="1"/>
</dbReference>
<feature type="domain" description="Glycoside hydrolase family 20 catalytic" evidence="6">
    <location>
        <begin position="167"/>
        <end position="482"/>
    </location>
</feature>
<gene>
    <name evidence="8" type="ORF">NGB36_29185</name>
</gene>
<accession>A0ABT1Q3Q1</accession>
<evidence type="ECO:0000256" key="5">
    <source>
        <dbReference type="ARBA" id="ARBA00023295"/>
    </source>
</evidence>
<comment type="similarity">
    <text evidence="2">Belongs to the glycosyl hydrolase 20 family.</text>
</comment>
<dbReference type="InterPro" id="IPR029018">
    <property type="entry name" value="Hex-like_dom2"/>
</dbReference>
<dbReference type="PRINTS" id="PR00738">
    <property type="entry name" value="GLHYDRLASE20"/>
</dbReference>
<dbReference type="Pfam" id="PF00728">
    <property type="entry name" value="Glyco_hydro_20"/>
    <property type="match status" value="1"/>
</dbReference>
<dbReference type="EMBL" id="JANFNG010000037">
    <property type="protein sequence ID" value="MCQ4084539.1"/>
    <property type="molecule type" value="Genomic_DNA"/>
</dbReference>
<dbReference type="SUPFAM" id="SSF51445">
    <property type="entry name" value="(Trans)glycosidases"/>
    <property type="match status" value="1"/>
</dbReference>
<organism evidence="8 9">
    <name type="scientific">Streptomyces humicola</name>
    <dbReference type="NCBI Taxonomy" id="2953240"/>
    <lineage>
        <taxon>Bacteria</taxon>
        <taxon>Bacillati</taxon>
        <taxon>Actinomycetota</taxon>
        <taxon>Actinomycetes</taxon>
        <taxon>Kitasatosporales</taxon>
        <taxon>Streptomycetaceae</taxon>
        <taxon>Streptomyces</taxon>
    </lineage>
</organism>
<sequence length="521" mass="55499">MVLILGAATGAGTAAASASSPVPASVAASARPLGDVVPAPASVRPDGAAYTIGSRTRIHAPSRSAVGVADYLARLLRPSTGYALPVSRRSGRGGIALRLDGPQWLGSEGYQLQVRGSGIVVRAHAAAGLFHGVQTLRQLLPASVERRTRQPGPWTVAGGTITDTPRYGYRGAMLDVARHFFTVAQVERYIDEIALYKINRLHLHLSDDQGWRIAIDSWPRLARYGGSTEVGGGPGGYYSKAQYEQIVRYAASRYITVVPEVDMPAHTNAALASYAELNCDGKAPPLYTGTNVGFSSLCVRKAVTYAFVSDVLREVAALTPGPYLHIGGDEAHSTSAADYAAFMDRVQPLVGRYGKTVVAWHEITDANPVPGAIAQYWGTTGNEASVIAAARAGTRLVMSPANHAYLDMKYNPSTKLGLSWAGYTEVKDAYDWDPATFLSGAPASAVIGVEAPLWSETVVTGDDIDYMAFPRLPAIAELGWSPAATHDWEGFSERLAAQGPRWDAMGIDYYHSPQVPWPAAG</sequence>
<dbReference type="PANTHER" id="PTHR22600:SF57">
    <property type="entry name" value="BETA-N-ACETYLHEXOSAMINIDASE"/>
    <property type="match status" value="1"/>
</dbReference>
<reference evidence="8" key="1">
    <citation type="submission" date="2022-06" db="EMBL/GenBank/DDBJ databases">
        <title>Draft genome sequence of Streptomyces sp. RB6PN25 isolated from peat swamp forest in Thailand.</title>
        <authorList>
            <person name="Duangmal K."/>
            <person name="Klaysubun C."/>
        </authorList>
    </citation>
    <scope>NUCLEOTIDE SEQUENCE</scope>
    <source>
        <strain evidence="8">RB6PN25</strain>
    </source>
</reference>
<keyword evidence="5" id="KW-0326">Glycosidase</keyword>
<dbReference type="Proteomes" id="UP001057702">
    <property type="component" value="Unassembled WGS sequence"/>
</dbReference>
<evidence type="ECO:0000256" key="1">
    <source>
        <dbReference type="ARBA" id="ARBA00001231"/>
    </source>
</evidence>
<comment type="caution">
    <text evidence="8">The sequence shown here is derived from an EMBL/GenBank/DDBJ whole genome shotgun (WGS) entry which is preliminary data.</text>
</comment>
<dbReference type="SUPFAM" id="SSF55545">
    <property type="entry name" value="beta-N-acetylhexosaminidase-like domain"/>
    <property type="match status" value="1"/>
</dbReference>
<evidence type="ECO:0000313" key="9">
    <source>
        <dbReference type="Proteomes" id="UP001057702"/>
    </source>
</evidence>
<dbReference type="InterPro" id="IPR025705">
    <property type="entry name" value="Beta_hexosaminidase_sua/sub"/>
</dbReference>
<dbReference type="InterPro" id="IPR017853">
    <property type="entry name" value="GH"/>
</dbReference>
<keyword evidence="9" id="KW-1185">Reference proteome</keyword>
<dbReference type="CDD" id="cd06568">
    <property type="entry name" value="GH20_SpHex_like"/>
    <property type="match status" value="1"/>
</dbReference>
<dbReference type="Pfam" id="PF02838">
    <property type="entry name" value="Glyco_hydro_20b"/>
    <property type="match status" value="1"/>
</dbReference>
<proteinExistence type="inferred from homology"/>
<dbReference type="Gene3D" id="3.20.20.80">
    <property type="entry name" value="Glycosidases"/>
    <property type="match status" value="1"/>
</dbReference>
<dbReference type="InterPro" id="IPR015882">
    <property type="entry name" value="HEX_bac_N"/>
</dbReference>
<protein>
    <recommendedName>
        <fullName evidence="3">beta-N-acetylhexosaminidase</fullName>
        <ecNumber evidence="3">3.2.1.52</ecNumber>
    </recommendedName>
</protein>
<name>A0ABT1Q3Q1_9ACTN</name>
<evidence type="ECO:0000256" key="2">
    <source>
        <dbReference type="ARBA" id="ARBA00006285"/>
    </source>
</evidence>
<dbReference type="InterPro" id="IPR015883">
    <property type="entry name" value="Glyco_hydro_20_cat"/>
</dbReference>
<dbReference type="EC" id="3.2.1.52" evidence="3"/>
<comment type="catalytic activity">
    <reaction evidence="1">
        <text>Hydrolysis of terminal non-reducing N-acetyl-D-hexosamine residues in N-acetyl-beta-D-hexosaminides.</text>
        <dbReference type="EC" id="3.2.1.52"/>
    </reaction>
</comment>
<dbReference type="Gene3D" id="3.30.379.10">
    <property type="entry name" value="Chitobiase/beta-hexosaminidase domain 2-like"/>
    <property type="match status" value="1"/>
</dbReference>
<evidence type="ECO:0000259" key="7">
    <source>
        <dbReference type="Pfam" id="PF02838"/>
    </source>
</evidence>
<evidence type="ECO:0000259" key="6">
    <source>
        <dbReference type="Pfam" id="PF00728"/>
    </source>
</evidence>
<feature type="domain" description="Beta-hexosaminidase bacterial type N-terminal" evidence="7">
    <location>
        <begin position="36"/>
        <end position="163"/>
    </location>
</feature>
<evidence type="ECO:0000256" key="3">
    <source>
        <dbReference type="ARBA" id="ARBA00012663"/>
    </source>
</evidence>
<keyword evidence="4" id="KW-0378">Hydrolase</keyword>